<organism evidence="6 7">
    <name type="scientific">Tagetes erecta</name>
    <name type="common">African marigold</name>
    <dbReference type="NCBI Taxonomy" id="13708"/>
    <lineage>
        <taxon>Eukaryota</taxon>
        <taxon>Viridiplantae</taxon>
        <taxon>Streptophyta</taxon>
        <taxon>Embryophyta</taxon>
        <taxon>Tracheophyta</taxon>
        <taxon>Spermatophyta</taxon>
        <taxon>Magnoliopsida</taxon>
        <taxon>eudicotyledons</taxon>
        <taxon>Gunneridae</taxon>
        <taxon>Pentapetalae</taxon>
        <taxon>asterids</taxon>
        <taxon>campanulids</taxon>
        <taxon>Asterales</taxon>
        <taxon>Asteraceae</taxon>
        <taxon>Asteroideae</taxon>
        <taxon>Heliantheae alliance</taxon>
        <taxon>Tageteae</taxon>
        <taxon>Tagetes</taxon>
    </lineage>
</organism>
<dbReference type="Proteomes" id="UP001229421">
    <property type="component" value="Unassembled WGS sequence"/>
</dbReference>
<dbReference type="EMBL" id="JAUHHV010000007">
    <property type="protein sequence ID" value="KAK1418769.1"/>
    <property type="molecule type" value="Genomic_DNA"/>
</dbReference>
<evidence type="ECO:0000256" key="4">
    <source>
        <dbReference type="SAM" id="MobiDB-lite"/>
    </source>
</evidence>
<evidence type="ECO:0000256" key="3">
    <source>
        <dbReference type="ARBA" id="ARBA00022833"/>
    </source>
</evidence>
<keyword evidence="1" id="KW-0479">Metal-binding</keyword>
<keyword evidence="3" id="KW-0862">Zinc</keyword>
<keyword evidence="7" id="KW-1185">Reference proteome</keyword>
<protein>
    <recommendedName>
        <fullName evidence="5">PHD-type zinc finger plants domain-containing protein</fullName>
    </recommendedName>
</protein>
<dbReference type="InterPro" id="IPR056874">
    <property type="entry name" value="PHD_dom_pln"/>
</dbReference>
<dbReference type="PANTHER" id="PTHR33779:SF11">
    <property type="entry name" value="OS04G0551600 PROTEIN"/>
    <property type="match status" value="1"/>
</dbReference>
<feature type="compositionally biased region" description="Basic and acidic residues" evidence="4">
    <location>
        <begin position="87"/>
        <end position="101"/>
    </location>
</feature>
<dbReference type="InterPro" id="IPR011011">
    <property type="entry name" value="Znf_FYVE_PHD"/>
</dbReference>
<evidence type="ECO:0000313" key="6">
    <source>
        <dbReference type="EMBL" id="KAK1418769.1"/>
    </source>
</evidence>
<sequence>MDVERVCCMCGDVGFPDKIFRCINCHHRFQHMYCSNSYNESTEPTNICDWCQTDDEIQTFKSMKPPSKVLEAGMSKRSEYLGNKTIKQQDREEGGGSEKGKPPTGAPSPRTSTRRYKLLKDVMC</sequence>
<keyword evidence="2" id="KW-0863">Zinc-finger</keyword>
<proteinExistence type="predicted"/>
<feature type="domain" description="PHD-type zinc finger plants" evidence="5">
    <location>
        <begin position="8"/>
        <end position="51"/>
    </location>
</feature>
<gene>
    <name evidence="6" type="ORF">QVD17_27916</name>
</gene>
<evidence type="ECO:0000313" key="7">
    <source>
        <dbReference type="Proteomes" id="UP001229421"/>
    </source>
</evidence>
<evidence type="ECO:0000259" key="5">
    <source>
        <dbReference type="Pfam" id="PF25054"/>
    </source>
</evidence>
<dbReference type="Pfam" id="PF25054">
    <property type="entry name" value="PHD_pln"/>
    <property type="match status" value="1"/>
</dbReference>
<evidence type="ECO:0000256" key="2">
    <source>
        <dbReference type="ARBA" id="ARBA00022771"/>
    </source>
</evidence>
<dbReference type="AlphaFoldDB" id="A0AAD8K9V5"/>
<dbReference type="GO" id="GO:0008270">
    <property type="term" value="F:zinc ion binding"/>
    <property type="evidence" value="ECO:0007669"/>
    <property type="project" value="UniProtKB-KW"/>
</dbReference>
<comment type="caution">
    <text evidence="6">The sequence shown here is derived from an EMBL/GenBank/DDBJ whole genome shotgun (WGS) entry which is preliminary data.</text>
</comment>
<reference evidence="6" key="1">
    <citation type="journal article" date="2023" name="bioRxiv">
        <title>Improved chromosome-level genome assembly for marigold (Tagetes erecta).</title>
        <authorList>
            <person name="Jiang F."/>
            <person name="Yuan L."/>
            <person name="Wang S."/>
            <person name="Wang H."/>
            <person name="Xu D."/>
            <person name="Wang A."/>
            <person name="Fan W."/>
        </authorList>
    </citation>
    <scope>NUCLEOTIDE SEQUENCE</scope>
    <source>
        <strain evidence="6">WSJ</strain>
        <tissue evidence="6">Leaf</tissue>
    </source>
</reference>
<feature type="region of interest" description="Disordered" evidence="4">
    <location>
        <begin position="62"/>
        <end position="114"/>
    </location>
</feature>
<dbReference type="SUPFAM" id="SSF57903">
    <property type="entry name" value="FYVE/PHD zinc finger"/>
    <property type="match status" value="1"/>
</dbReference>
<dbReference type="PANTHER" id="PTHR33779">
    <property type="entry name" value="EXPRESSED PROTEIN"/>
    <property type="match status" value="1"/>
</dbReference>
<accession>A0AAD8K9V5</accession>
<evidence type="ECO:0000256" key="1">
    <source>
        <dbReference type="ARBA" id="ARBA00022723"/>
    </source>
</evidence>
<name>A0AAD8K9V5_TARER</name>